<gene>
    <name evidence="8" type="ORF">SUZIE_154895</name>
</gene>
<dbReference type="InterPro" id="IPR026791">
    <property type="entry name" value="DOCK"/>
</dbReference>
<dbReference type="PANTHER" id="PTHR23317:SF77">
    <property type="entry name" value="DEDICATOR OF CYTOKINESIS PROTEIN 9"/>
    <property type="match status" value="1"/>
</dbReference>
<dbReference type="InterPro" id="IPR043162">
    <property type="entry name" value="DOCK_C_lobe_C"/>
</dbReference>
<dbReference type="FunFam" id="1.20.58.740:FF:000001">
    <property type="entry name" value="dedicator of cytokinesis protein 9 isoform X1"/>
    <property type="match status" value="1"/>
</dbReference>
<dbReference type="PROSITE" id="PS51651">
    <property type="entry name" value="DOCKER"/>
    <property type="match status" value="1"/>
</dbReference>
<evidence type="ECO:0000259" key="5">
    <source>
        <dbReference type="PROSITE" id="PS50003"/>
    </source>
</evidence>
<dbReference type="PROSITE" id="PS50003">
    <property type="entry name" value="PH_DOMAIN"/>
    <property type="match status" value="1"/>
</dbReference>
<protein>
    <submittedName>
        <fullName evidence="8">Dedicator of cytokinesis protein 9</fullName>
    </submittedName>
</protein>
<reference evidence="8" key="1">
    <citation type="submission" date="2020-03" db="EMBL/GenBank/DDBJ databases">
        <title>Studies in the Genomics of Life Span.</title>
        <authorList>
            <person name="Glass D."/>
        </authorList>
    </citation>
    <scope>NUCLEOTIDE SEQUENCE</scope>
    <source>
        <strain evidence="8">SUZIE</strain>
        <tissue evidence="8">Muscle</tissue>
    </source>
</reference>
<dbReference type="PANTHER" id="PTHR23317">
    <property type="entry name" value="DEDICATOR OF CYTOKINESIS DOCK"/>
    <property type="match status" value="1"/>
</dbReference>
<feature type="region of interest" description="Disordered" evidence="4">
    <location>
        <begin position="1129"/>
        <end position="1168"/>
    </location>
</feature>
<comment type="caution">
    <text evidence="8">The sequence shown here is derived from an EMBL/GenBank/DDBJ whole genome shotgun (WGS) entry which is preliminary data.</text>
</comment>
<evidence type="ECO:0000313" key="9">
    <source>
        <dbReference type="Proteomes" id="UP001166674"/>
    </source>
</evidence>
<feature type="domain" description="DOCKER" evidence="7">
    <location>
        <begin position="1581"/>
        <end position="2034"/>
    </location>
</feature>
<dbReference type="InterPro" id="IPR046773">
    <property type="entry name" value="DOCKER_Lobe_C"/>
</dbReference>
<dbReference type="GO" id="GO:0007264">
    <property type="term" value="P:small GTPase-mediated signal transduction"/>
    <property type="evidence" value="ECO:0007669"/>
    <property type="project" value="InterPro"/>
</dbReference>
<dbReference type="CDD" id="cd11698">
    <property type="entry name" value="DHR2_DOCK9"/>
    <property type="match status" value="1"/>
</dbReference>
<dbReference type="Pfam" id="PF06920">
    <property type="entry name" value="DHR-2_Lobe_A"/>
    <property type="match status" value="1"/>
</dbReference>
<dbReference type="FunFam" id="2.30.29.30:FF:000016">
    <property type="entry name" value="dedicator of cytokinesis protein 9 isoform X1"/>
    <property type="match status" value="1"/>
</dbReference>
<evidence type="ECO:0000313" key="8">
    <source>
        <dbReference type="EMBL" id="MBZ3879832.1"/>
    </source>
</evidence>
<keyword evidence="9" id="KW-1185">Reference proteome</keyword>
<accession>A0AA41MXA2</accession>
<keyword evidence="2" id="KW-0344">Guanine-nucleotide releasing factor</keyword>
<dbReference type="Gene3D" id="1.20.58.740">
    <property type="match status" value="1"/>
</dbReference>
<evidence type="ECO:0000256" key="2">
    <source>
        <dbReference type="ARBA" id="ARBA00022658"/>
    </source>
</evidence>
<name>A0AA41MXA2_SCICA</name>
<evidence type="ECO:0000259" key="6">
    <source>
        <dbReference type="PROSITE" id="PS51650"/>
    </source>
</evidence>
<dbReference type="EMBL" id="JAATJV010370336">
    <property type="protein sequence ID" value="MBZ3879832.1"/>
    <property type="molecule type" value="Genomic_DNA"/>
</dbReference>
<feature type="domain" description="C2 DOCK-type" evidence="6">
    <location>
        <begin position="611"/>
        <end position="684"/>
    </location>
</feature>
<dbReference type="InterPro" id="IPR046769">
    <property type="entry name" value="DOCKER_Lobe_A"/>
</dbReference>
<dbReference type="InterPro" id="IPR043161">
    <property type="entry name" value="DOCK_C_lobe_A"/>
</dbReference>
<dbReference type="InterPro" id="IPR035892">
    <property type="entry name" value="C2_domain_sf"/>
</dbReference>
<proteinExistence type="inferred from homology"/>
<evidence type="ECO:0000256" key="3">
    <source>
        <dbReference type="PROSITE-ProRule" id="PRU00983"/>
    </source>
</evidence>
<keyword evidence="1" id="KW-0597">Phosphoprotein</keyword>
<dbReference type="FunFam" id="1.25.40.410:FF:000001">
    <property type="entry name" value="dedicator of cytokinesis protein 9 isoform X2"/>
    <property type="match status" value="1"/>
</dbReference>
<feature type="compositionally biased region" description="Basic and acidic residues" evidence="4">
    <location>
        <begin position="1153"/>
        <end position="1165"/>
    </location>
</feature>
<dbReference type="InterPro" id="IPR011993">
    <property type="entry name" value="PH-like_dom_sf"/>
</dbReference>
<dbReference type="SUPFAM" id="SSF50729">
    <property type="entry name" value="PH domain-like"/>
    <property type="match status" value="1"/>
</dbReference>
<organism evidence="8 9">
    <name type="scientific">Sciurus carolinensis</name>
    <name type="common">Eastern gray squirrel</name>
    <dbReference type="NCBI Taxonomy" id="30640"/>
    <lineage>
        <taxon>Eukaryota</taxon>
        <taxon>Metazoa</taxon>
        <taxon>Chordata</taxon>
        <taxon>Craniata</taxon>
        <taxon>Vertebrata</taxon>
        <taxon>Euteleostomi</taxon>
        <taxon>Mammalia</taxon>
        <taxon>Eutheria</taxon>
        <taxon>Euarchontoglires</taxon>
        <taxon>Glires</taxon>
        <taxon>Rodentia</taxon>
        <taxon>Sciuromorpha</taxon>
        <taxon>Sciuridae</taxon>
        <taxon>Sciurinae</taxon>
        <taxon>Sciurini</taxon>
        <taxon>Sciurus</taxon>
    </lineage>
</organism>
<dbReference type="GO" id="GO:0005085">
    <property type="term" value="F:guanyl-nucleotide exchange factor activity"/>
    <property type="evidence" value="ECO:0007669"/>
    <property type="project" value="UniProtKB-KW"/>
</dbReference>
<evidence type="ECO:0000256" key="4">
    <source>
        <dbReference type="SAM" id="MobiDB-lite"/>
    </source>
</evidence>
<dbReference type="Pfam" id="PF20422">
    <property type="entry name" value="DHR-2_Lobe_B"/>
    <property type="match status" value="1"/>
</dbReference>
<dbReference type="InterPro" id="IPR027357">
    <property type="entry name" value="DOCKER_dom"/>
</dbReference>
<dbReference type="CDD" id="cd13267">
    <property type="entry name" value="PH_DOCK-D"/>
    <property type="match status" value="1"/>
</dbReference>
<dbReference type="PROSITE" id="PS51650">
    <property type="entry name" value="C2_DOCK"/>
    <property type="match status" value="1"/>
</dbReference>
<dbReference type="Pfam" id="PF14429">
    <property type="entry name" value="DOCK-C2"/>
    <property type="match status" value="1"/>
</dbReference>
<feature type="domain" description="PH" evidence="5">
    <location>
        <begin position="146"/>
        <end position="253"/>
    </location>
</feature>
<sequence>MQEESGLNASRKAGRVQGSGREAGGRPGQWRRGRAGVFTSGLRSSKLSSGPRGTPAGTSPGLRGSSVQSAYADPPNSSPAPLPGCASVSSSGAAEKRRELAAAQRGERNEYAKLAKLDKLPVHVYEVDEEVDKDEDAASLGSQKGGITKHGWLYKGNMNSAISVTMRSFKRRFFHLIQLGDGSYNLNFYKDEKISKEPKGSIFLDSCMGVVQNNKVRRFAFELKMQDKSSYLLAADSEVEMEEWITILNKILQLNFEAAMQEKRNGDSHEDDEQSKLEGSGSALDTYLPELAKSTREAEIKLKSESRVKLFYLDPDAQKLDFSSAEPEVKPFEEKFGKRILVKCNDLSFNLQCCVAENEEGPTTNVEPFFVTLSLFDIKYNRKISADFHVDLNHFSVRQMLVPTSPPLVNGSQSPPAFQDVLHAAAMQYPKQGIFSVTCPHPDIFLVARIEKVLQGSITHCAEPYMKSSDSSKVAQKVLKNAKQACQRLGQYRMPFAWAARTLFKDASGNLDKNARFSAVYRQDSNKLSNDDMLKLLADFRKPEKMAKLPVILGNLDITIDNVSSDFPNYVNSSYIPMKQFEACTKTPITFEVEEFVPCIPKHTQPYTVYNNHLYVYPKYLKYDSQKSFAKARNIAICIEFKDSDEEDSQPLKCIYGRPGGPVFTRSAFAAVLHHHQNPEFYDEHYGPEIKWVDGGKPLLKVSTHLVSTVYTQDQHLHNFFQYCQKTESGAQALGNELVKYLKSLHAMEGHVMIAFLPTILNQLFRVLTRATQEEVAVNVTRVIIHVVAQCHEEGLESHLRSYVKYAYKAEPYIASEYKTVHEELTKSMTTILKPSADFLTSNKLLKYSWFFFDVLIKSMAQHLIENSKVKLLRNQRFPASYHHAVETVVNMLMPHITQKFRDNPEASKNANHSLAVFIKRCFTFMDRGFVFKQINNYISCFAPGDPKTLFEYKFEFLRVVCNHEHYIPLNLPMPFGKGRIQRYQDLQLDYSLTDEFCRNHFLVGLLLREVGTALQEFREVRVIAISVLKNLLIKHSFDDRYASRSHQARIATLYLPLFGLLIENVQRINVRDVSPFPVNPGTTVKDEALALPAGNPLVTPQKGNTLDHSLLGAISGIASPYTASTPNINSVRNADSRGSLISTDSGNSLPERNSEKSNSLDKHQQSSTLGNSVVRCDKLDQSEIKSLLMCFLYILKSMSDDALFTYWNKASTSELMDFFTISEVCLHQFQYMGKRYIARNQEGLGPIVHDRKSQTLPVSRNRTGMMHARLQQLGSLDNSVTFNHSKSHDIPSVRKISSVLGISVDNGYGHSDADVLHQSLLEANIATEVCLTALDTLSLFTLAFKNQLLADHGHNPLMKKVFDVYLCFLQKHQSETALKNVFTALRSLIYKNQLLADHGHNPLMKKVFDVYLCFLQKHQSETALKNVFTALRSLIYKFPSTFYEGRADMCAALCYEILKCCNSKLSSIRTEASQLLYFLMRNNFDYTGKKSFVRTHLQVIISVSQLIADVVGIGGTRFQQSLSIINNCANSDRLIKHTSFSSDVKDLTKRIRTVLMATAQMKEHENDPEMLVDLQYSLAKSYASTPELRKTWLDSMARIHVKNGDLSEVAMCYVHVTALVAEYLTRKDAELALQREPPLFPCSPSTCRRRSRGGMFRQGCTAFRVITPNIDEEASMMEDVGMQDVHFNEEVLMELLEQCADGLWKAERYELIADIYKLIIPIYEKRRDFERLAHLYDTLHRAYSKVTEVMHSGRRLLGTYFRVAFFGQGFFEDEDGKEYIYKEPKLTPLSEISQRLLKLYSDKFGSENVKMIQDSGKVNPKDLDSKYAYIQVTHVIPFFDEKELQERKTEFERSHNIRRFMFEMPFTQAGKRQGGVEEQCKRRTILTAIHCFPYVKKRIPVMYQHHTDLNPIEVAIDEMSKKVAELRQLCSSAEVDMIKLQLKLQGSVSVQVNAGPLAYARAFLDDTNTKRYPDNKVKLLKEVFRQFVEACGQALAVNERLIKEDQLEYQEEMKANYREMAKELSEIMHEQICPLEEKTSVLPNSLHIFNAISGTPTSTMVHGLTSSSSVV</sequence>
<dbReference type="InterPro" id="IPR046770">
    <property type="entry name" value="DOCKER_Lobe_B"/>
</dbReference>
<comment type="similarity">
    <text evidence="3">Belongs to the DOCK family.</text>
</comment>
<dbReference type="Pfam" id="PF20421">
    <property type="entry name" value="DHR-2_Lobe_C"/>
    <property type="match status" value="1"/>
</dbReference>
<feature type="region of interest" description="Disordered" evidence="4">
    <location>
        <begin position="1"/>
        <end position="91"/>
    </location>
</feature>
<dbReference type="InterPro" id="IPR027007">
    <property type="entry name" value="C2_DOCK-type_domain"/>
</dbReference>
<dbReference type="Gene3D" id="2.60.40.150">
    <property type="entry name" value="C2 domain"/>
    <property type="match status" value="1"/>
</dbReference>
<dbReference type="Pfam" id="PF00169">
    <property type="entry name" value="PH"/>
    <property type="match status" value="1"/>
</dbReference>
<dbReference type="InterPro" id="IPR001849">
    <property type="entry name" value="PH_domain"/>
</dbReference>
<dbReference type="Gene3D" id="2.30.29.30">
    <property type="entry name" value="Pleckstrin-homology domain (PH domain)/Phosphotyrosine-binding domain (PTB)"/>
    <property type="match status" value="1"/>
</dbReference>
<dbReference type="Gene3D" id="1.25.40.410">
    <property type="match status" value="1"/>
</dbReference>
<feature type="compositionally biased region" description="Polar residues" evidence="4">
    <location>
        <begin position="1140"/>
        <end position="1152"/>
    </location>
</feature>
<dbReference type="InterPro" id="IPR016024">
    <property type="entry name" value="ARM-type_fold"/>
</dbReference>
<dbReference type="Proteomes" id="UP001166674">
    <property type="component" value="Unassembled WGS sequence"/>
</dbReference>
<dbReference type="GO" id="GO:0031267">
    <property type="term" value="F:small GTPase binding"/>
    <property type="evidence" value="ECO:0007669"/>
    <property type="project" value="UniProtKB-ARBA"/>
</dbReference>
<dbReference type="SUPFAM" id="SSF48371">
    <property type="entry name" value="ARM repeat"/>
    <property type="match status" value="1"/>
</dbReference>
<evidence type="ECO:0000256" key="1">
    <source>
        <dbReference type="ARBA" id="ARBA00022553"/>
    </source>
</evidence>
<dbReference type="SMART" id="SM00233">
    <property type="entry name" value="PH"/>
    <property type="match status" value="1"/>
</dbReference>
<evidence type="ECO:0000259" key="7">
    <source>
        <dbReference type="PROSITE" id="PS51651"/>
    </source>
</evidence>